<gene>
    <name evidence="2" type="ORF">CSUI_008822</name>
</gene>
<accession>A0A2C6KL45</accession>
<organism evidence="2 3">
    <name type="scientific">Cystoisospora suis</name>
    <dbReference type="NCBI Taxonomy" id="483139"/>
    <lineage>
        <taxon>Eukaryota</taxon>
        <taxon>Sar</taxon>
        <taxon>Alveolata</taxon>
        <taxon>Apicomplexa</taxon>
        <taxon>Conoidasida</taxon>
        <taxon>Coccidia</taxon>
        <taxon>Eucoccidiorida</taxon>
        <taxon>Eimeriorina</taxon>
        <taxon>Sarcocystidae</taxon>
        <taxon>Cystoisospora</taxon>
    </lineage>
</organism>
<keyword evidence="1" id="KW-0472">Membrane</keyword>
<dbReference type="AlphaFoldDB" id="A0A2C6KL45"/>
<name>A0A2C6KL45_9APIC</name>
<keyword evidence="1" id="KW-1133">Transmembrane helix</keyword>
<keyword evidence="3" id="KW-1185">Reference proteome</keyword>
<dbReference type="RefSeq" id="XP_067919080.1">
    <property type="nucleotide sequence ID" value="XM_068068946.1"/>
</dbReference>
<evidence type="ECO:0000256" key="1">
    <source>
        <dbReference type="SAM" id="Phobius"/>
    </source>
</evidence>
<feature type="transmembrane region" description="Helical" evidence="1">
    <location>
        <begin position="85"/>
        <end position="103"/>
    </location>
</feature>
<dbReference type="Proteomes" id="UP000221165">
    <property type="component" value="Unassembled WGS sequence"/>
</dbReference>
<dbReference type="VEuPathDB" id="ToxoDB:CSUI_008822"/>
<reference evidence="2 3" key="1">
    <citation type="journal article" date="2017" name="Int. J. Parasitol.">
        <title>The genome of the protozoan parasite Cystoisospora suis and a reverse vaccinology approach to identify vaccine candidates.</title>
        <authorList>
            <person name="Palmieri N."/>
            <person name="Shrestha A."/>
            <person name="Ruttkowski B."/>
            <person name="Beck T."/>
            <person name="Vogl C."/>
            <person name="Tomley F."/>
            <person name="Blake D.P."/>
            <person name="Joachim A."/>
        </authorList>
    </citation>
    <scope>NUCLEOTIDE SEQUENCE [LARGE SCALE GENOMIC DNA]</scope>
    <source>
        <strain evidence="2 3">Wien I</strain>
    </source>
</reference>
<evidence type="ECO:0000313" key="3">
    <source>
        <dbReference type="Proteomes" id="UP000221165"/>
    </source>
</evidence>
<evidence type="ECO:0000313" key="2">
    <source>
        <dbReference type="EMBL" id="PHJ17358.1"/>
    </source>
</evidence>
<protein>
    <recommendedName>
        <fullName evidence="4">Transmembrane protein</fullName>
    </recommendedName>
</protein>
<proteinExistence type="predicted"/>
<dbReference type="EMBL" id="MIGC01005062">
    <property type="protein sequence ID" value="PHJ17358.1"/>
    <property type="molecule type" value="Genomic_DNA"/>
</dbReference>
<sequence>MKMKRFFVAFCCIDRRSKERKKRQEETGEGVLLSSVFSAFIYFSLFFRLRKNLFALCVSSTFLKGEMKRVSFFPDVFSLFLSLDLYIRLSLSFTLSLCLCSFLSQSRKRSIDRDL</sequence>
<keyword evidence="1" id="KW-0812">Transmembrane</keyword>
<feature type="transmembrane region" description="Helical" evidence="1">
    <location>
        <begin position="30"/>
        <end position="49"/>
    </location>
</feature>
<evidence type="ECO:0008006" key="4">
    <source>
        <dbReference type="Google" id="ProtNLM"/>
    </source>
</evidence>
<dbReference type="GeneID" id="94432157"/>
<comment type="caution">
    <text evidence="2">The sequence shown here is derived from an EMBL/GenBank/DDBJ whole genome shotgun (WGS) entry which is preliminary data.</text>
</comment>